<organism evidence="2 3">
    <name type="scientific">Nakamurella antarctica</name>
    <dbReference type="NCBI Taxonomy" id="1902245"/>
    <lineage>
        <taxon>Bacteria</taxon>
        <taxon>Bacillati</taxon>
        <taxon>Actinomycetota</taxon>
        <taxon>Actinomycetes</taxon>
        <taxon>Nakamurellales</taxon>
        <taxon>Nakamurellaceae</taxon>
        <taxon>Nakamurella</taxon>
    </lineage>
</organism>
<keyword evidence="1" id="KW-0812">Transmembrane</keyword>
<evidence type="ECO:0000256" key="1">
    <source>
        <dbReference type="SAM" id="Phobius"/>
    </source>
</evidence>
<reference evidence="2 3" key="2">
    <citation type="submission" date="2018-12" db="EMBL/GenBank/DDBJ databases">
        <title>Nakamurella antarcticus sp. nov., isolated from Antarctica South Shetland Islands soil.</title>
        <authorList>
            <person name="Peng F."/>
        </authorList>
    </citation>
    <scope>NUCLEOTIDE SEQUENCE [LARGE SCALE GENOMIC DNA]</scope>
    <source>
        <strain evidence="2 3">S14-144</strain>
    </source>
</reference>
<dbReference type="AlphaFoldDB" id="A0A3G8ZJ70"/>
<dbReference type="OrthoDB" id="4337641at2"/>
<evidence type="ECO:0008006" key="4">
    <source>
        <dbReference type="Google" id="ProtNLM"/>
    </source>
</evidence>
<accession>A0A3G8ZJ70</accession>
<name>A0A3G8ZJ70_9ACTN</name>
<keyword evidence="3" id="KW-1185">Reference proteome</keyword>
<sequence>MALTVLEIAVVEIIVPWTALRMILLVLGVYGLLIMAGFVAANRTRPHILTSDSLLLRCGLLADVAVPINQVTSVSVGLRRAGYGPIIVGDTLTLGVAGSVHVALNLSAPFPIRAGKVVGEVRTILFAADESAVAARLIRSQLPDA</sequence>
<dbReference type="RefSeq" id="WP_124797570.1">
    <property type="nucleotide sequence ID" value="NZ_CP034170.1"/>
</dbReference>
<dbReference type="EMBL" id="CP034170">
    <property type="protein sequence ID" value="AZI56885.1"/>
    <property type="molecule type" value="Genomic_DNA"/>
</dbReference>
<evidence type="ECO:0000313" key="2">
    <source>
        <dbReference type="EMBL" id="AZI56885.1"/>
    </source>
</evidence>
<protein>
    <recommendedName>
        <fullName evidence="4">PH domain-containing protein</fullName>
    </recommendedName>
</protein>
<dbReference type="KEGG" id="nak:EH165_00570"/>
<feature type="transmembrane region" description="Helical" evidence="1">
    <location>
        <begin position="20"/>
        <end position="41"/>
    </location>
</feature>
<proteinExistence type="predicted"/>
<dbReference type="Proteomes" id="UP000268084">
    <property type="component" value="Chromosome"/>
</dbReference>
<reference evidence="2 3" key="1">
    <citation type="submission" date="2018-11" db="EMBL/GenBank/DDBJ databases">
        <authorList>
            <person name="Da X."/>
        </authorList>
    </citation>
    <scope>NUCLEOTIDE SEQUENCE [LARGE SCALE GENOMIC DNA]</scope>
    <source>
        <strain evidence="2 3">S14-144</strain>
    </source>
</reference>
<gene>
    <name evidence="2" type="ORF">EH165_00570</name>
</gene>
<keyword evidence="1" id="KW-1133">Transmembrane helix</keyword>
<keyword evidence="1" id="KW-0472">Membrane</keyword>
<evidence type="ECO:0000313" key="3">
    <source>
        <dbReference type="Proteomes" id="UP000268084"/>
    </source>
</evidence>